<dbReference type="RefSeq" id="WP_344642954.1">
    <property type="nucleotide sequence ID" value="NZ_BAAASS010000003.1"/>
</dbReference>
<evidence type="ECO:0000313" key="1">
    <source>
        <dbReference type="EMBL" id="MFC5223268.1"/>
    </source>
</evidence>
<protein>
    <submittedName>
        <fullName evidence="1">Uncharacterized protein</fullName>
    </submittedName>
</protein>
<accession>A0ABW0CYY8</accession>
<name>A0ABW0CYY8_STRFI</name>
<organism evidence="1 2">
    <name type="scientific">Streptomyces fimbriatus</name>
    <dbReference type="NCBI Taxonomy" id="68197"/>
    <lineage>
        <taxon>Bacteria</taxon>
        <taxon>Bacillati</taxon>
        <taxon>Actinomycetota</taxon>
        <taxon>Actinomycetes</taxon>
        <taxon>Kitasatosporales</taxon>
        <taxon>Streptomycetaceae</taxon>
        <taxon>Streptomyces</taxon>
    </lineage>
</organism>
<proteinExistence type="predicted"/>
<dbReference type="Proteomes" id="UP001596156">
    <property type="component" value="Unassembled WGS sequence"/>
</dbReference>
<sequence>MTTCAGVTGDVATLHRSESGIEYAPALGDGAGLLSQLFPLCRQRPGAGAQFTVPGAPGLK</sequence>
<gene>
    <name evidence="1" type="ORF">ACFPN6_01380</name>
</gene>
<dbReference type="EMBL" id="JBHSKL010000003">
    <property type="protein sequence ID" value="MFC5223268.1"/>
    <property type="molecule type" value="Genomic_DNA"/>
</dbReference>
<reference evidence="2" key="1">
    <citation type="journal article" date="2019" name="Int. J. Syst. Evol. Microbiol.">
        <title>The Global Catalogue of Microorganisms (GCM) 10K type strain sequencing project: providing services to taxonomists for standard genome sequencing and annotation.</title>
        <authorList>
            <consortium name="The Broad Institute Genomics Platform"/>
            <consortium name="The Broad Institute Genome Sequencing Center for Infectious Disease"/>
            <person name="Wu L."/>
            <person name="Ma J."/>
        </authorList>
    </citation>
    <scope>NUCLEOTIDE SEQUENCE [LARGE SCALE GENOMIC DNA]</scope>
    <source>
        <strain evidence="2">CCM 8479</strain>
    </source>
</reference>
<evidence type="ECO:0000313" key="2">
    <source>
        <dbReference type="Proteomes" id="UP001596156"/>
    </source>
</evidence>
<comment type="caution">
    <text evidence="1">The sequence shown here is derived from an EMBL/GenBank/DDBJ whole genome shotgun (WGS) entry which is preliminary data.</text>
</comment>
<keyword evidence="2" id="KW-1185">Reference proteome</keyword>